<evidence type="ECO:0000313" key="1">
    <source>
        <dbReference type="EMBL" id="EEJ52234.1"/>
    </source>
</evidence>
<dbReference type="HOGENOM" id="CLU_3101595_0_0_9"/>
<dbReference type="InParanoid" id="C2KVH5"/>
<accession>C2KVH5</accession>
<protein>
    <submittedName>
        <fullName evidence="1">Uncharacterized protein</fullName>
    </submittedName>
</protein>
<reference evidence="1 2" key="1">
    <citation type="submission" date="2009-04" db="EMBL/GenBank/DDBJ databases">
        <authorList>
            <person name="Qin X."/>
            <person name="Bachman B."/>
            <person name="Battles P."/>
            <person name="Bell A."/>
            <person name="Bess C."/>
            <person name="Bickham C."/>
            <person name="Chaboub L."/>
            <person name="Chen D."/>
            <person name="Coyle M."/>
            <person name="Deiros D.R."/>
            <person name="Dinh H."/>
            <person name="Forbes L."/>
            <person name="Fowler G."/>
            <person name="Francisco L."/>
            <person name="Fu Q."/>
            <person name="Gubbala S."/>
            <person name="Hale W."/>
            <person name="Han Y."/>
            <person name="Hemphill L."/>
            <person name="Highlander S.K."/>
            <person name="Hirani K."/>
            <person name="Hogues M."/>
            <person name="Jackson L."/>
            <person name="Jakkamsetti A."/>
            <person name="Javaid M."/>
            <person name="Jiang H."/>
            <person name="Korchina V."/>
            <person name="Kovar C."/>
            <person name="Lara F."/>
            <person name="Lee S."/>
            <person name="Mata R."/>
            <person name="Mathew T."/>
            <person name="Moen C."/>
            <person name="Morales K."/>
            <person name="Munidasa M."/>
            <person name="Nazareth L."/>
            <person name="Ngo R."/>
            <person name="Nguyen L."/>
            <person name="Okwuonu G."/>
            <person name="Ongeri F."/>
            <person name="Patil S."/>
            <person name="Petrosino J."/>
            <person name="Pham C."/>
            <person name="Pham P."/>
            <person name="Pu L.-L."/>
            <person name="Puazo M."/>
            <person name="Raj R."/>
            <person name="Reid J."/>
            <person name="Rouhana J."/>
            <person name="Saada N."/>
            <person name="Shang Y."/>
            <person name="Simmons D."/>
            <person name="Thornton R."/>
            <person name="Warren J."/>
            <person name="Weissenberger G."/>
            <person name="Zhang J."/>
            <person name="Zhang L."/>
            <person name="Zhou C."/>
            <person name="Zhu D."/>
            <person name="Muzny D."/>
            <person name="Worley K."/>
            <person name="Gibbs R."/>
        </authorList>
    </citation>
    <scope>NUCLEOTIDE SEQUENCE [LARGE SCALE GENOMIC DNA]</scope>
    <source>
        <strain evidence="1 2">F0268</strain>
    </source>
</reference>
<keyword evidence="2" id="KW-1185">Reference proteome</keyword>
<gene>
    <name evidence="1" type="ORF">HMPREF6123_0494</name>
</gene>
<name>C2KVH5_9FIRM</name>
<evidence type="ECO:0000313" key="2">
    <source>
        <dbReference type="Proteomes" id="UP000004121"/>
    </source>
</evidence>
<dbReference type="AlphaFoldDB" id="C2KVH5"/>
<dbReference type="EMBL" id="ACKX01000052">
    <property type="protein sequence ID" value="EEJ52234.1"/>
    <property type="molecule type" value="Genomic_DNA"/>
</dbReference>
<comment type="caution">
    <text evidence="1">The sequence shown here is derived from an EMBL/GenBank/DDBJ whole genome shotgun (WGS) entry which is preliminary data.</text>
</comment>
<sequence length="51" mass="6151">MGRAINLISSKDVEWDEFKMAQRMESAMNLKRLTVRRQHELYKVKRKEGIE</sequence>
<dbReference type="Proteomes" id="UP000004121">
    <property type="component" value="Unassembled WGS sequence"/>
</dbReference>
<dbReference type="STRING" id="585501.HMPREF6123_0494"/>
<organism evidence="1 2">
    <name type="scientific">Oribacterium sinus F0268</name>
    <dbReference type="NCBI Taxonomy" id="585501"/>
    <lineage>
        <taxon>Bacteria</taxon>
        <taxon>Bacillati</taxon>
        <taxon>Bacillota</taxon>
        <taxon>Clostridia</taxon>
        <taxon>Lachnospirales</taxon>
        <taxon>Lachnospiraceae</taxon>
        <taxon>Oribacterium</taxon>
    </lineage>
</organism>
<proteinExistence type="predicted"/>